<dbReference type="AlphaFoldDB" id="T1GUQ3"/>
<evidence type="ECO:0000313" key="2">
    <source>
        <dbReference type="Proteomes" id="UP000015102"/>
    </source>
</evidence>
<keyword evidence="2" id="KW-1185">Reference proteome</keyword>
<dbReference type="InterPro" id="IPR036397">
    <property type="entry name" value="RNaseH_sf"/>
</dbReference>
<name>T1GUQ3_MEGSC</name>
<dbReference type="GO" id="GO:0003676">
    <property type="term" value="F:nucleic acid binding"/>
    <property type="evidence" value="ECO:0007669"/>
    <property type="project" value="InterPro"/>
</dbReference>
<evidence type="ECO:0008006" key="3">
    <source>
        <dbReference type="Google" id="ProtNLM"/>
    </source>
</evidence>
<protein>
    <recommendedName>
        <fullName evidence="3">Integrase catalytic domain-containing protein</fullName>
    </recommendedName>
</protein>
<dbReference type="Gene3D" id="3.30.420.10">
    <property type="entry name" value="Ribonuclease H-like superfamily/Ribonuclease H"/>
    <property type="match status" value="1"/>
</dbReference>
<dbReference type="OMA" id="CEMIVGR"/>
<dbReference type="HOGENOM" id="CLU_000384_6_0_1"/>
<reference evidence="2" key="1">
    <citation type="submission" date="2013-02" db="EMBL/GenBank/DDBJ databases">
        <authorList>
            <person name="Hughes D."/>
        </authorList>
    </citation>
    <scope>NUCLEOTIDE SEQUENCE</scope>
    <source>
        <strain>Durham</strain>
        <strain evidence="2">NC isolate 2 -- Noor lab</strain>
    </source>
</reference>
<dbReference type="Proteomes" id="UP000015102">
    <property type="component" value="Unassembled WGS sequence"/>
</dbReference>
<dbReference type="EMBL" id="CAQQ02002947">
    <property type="status" value="NOT_ANNOTATED_CDS"/>
    <property type="molecule type" value="Genomic_DNA"/>
</dbReference>
<dbReference type="SUPFAM" id="SSF53098">
    <property type="entry name" value="Ribonuclease H-like"/>
    <property type="match status" value="1"/>
</dbReference>
<dbReference type="PANTHER" id="PTHR37984">
    <property type="entry name" value="PROTEIN CBG26694"/>
    <property type="match status" value="1"/>
</dbReference>
<reference evidence="1" key="2">
    <citation type="submission" date="2015-06" db="UniProtKB">
        <authorList>
            <consortium name="EnsemblMetazoa"/>
        </authorList>
    </citation>
    <scope>IDENTIFICATION</scope>
</reference>
<dbReference type="InterPro" id="IPR012337">
    <property type="entry name" value="RNaseH-like_sf"/>
</dbReference>
<proteinExistence type="predicted"/>
<dbReference type="EnsemblMetazoa" id="MESCA007471-RA">
    <property type="protein sequence ID" value="MESCA007471-PA"/>
    <property type="gene ID" value="MESCA007471"/>
</dbReference>
<dbReference type="InterPro" id="IPR050951">
    <property type="entry name" value="Retrovirus_Pol_polyprotein"/>
</dbReference>
<organism evidence="1 2">
    <name type="scientific">Megaselia scalaris</name>
    <name type="common">Humpbacked fly</name>
    <name type="synonym">Phora scalaris</name>
    <dbReference type="NCBI Taxonomy" id="36166"/>
    <lineage>
        <taxon>Eukaryota</taxon>
        <taxon>Metazoa</taxon>
        <taxon>Ecdysozoa</taxon>
        <taxon>Arthropoda</taxon>
        <taxon>Hexapoda</taxon>
        <taxon>Insecta</taxon>
        <taxon>Pterygota</taxon>
        <taxon>Neoptera</taxon>
        <taxon>Endopterygota</taxon>
        <taxon>Diptera</taxon>
        <taxon>Brachycera</taxon>
        <taxon>Muscomorpha</taxon>
        <taxon>Platypezoidea</taxon>
        <taxon>Phoridae</taxon>
        <taxon>Megaseliini</taxon>
        <taxon>Megaselia</taxon>
    </lineage>
</organism>
<accession>T1GUQ3</accession>
<sequence>MVEIFNRTLKEYLKKVVKDQRIWDKYIPIFLLAYRTATHKSTGFSPCEMIVGRNVAIPAEILFGIATNVLSASDYGAFLRNALEKMHKVARDNLNHNADRMKTSYNRFAHGTTYDEGDLVLLFIPQRGKGI</sequence>
<dbReference type="PANTHER" id="PTHR37984:SF15">
    <property type="entry name" value="INTEGRASE CATALYTIC DOMAIN-CONTAINING PROTEIN"/>
    <property type="match status" value="1"/>
</dbReference>
<dbReference type="STRING" id="36166.T1GUQ3"/>
<evidence type="ECO:0000313" key="1">
    <source>
        <dbReference type="EnsemblMetazoa" id="MESCA007471-PA"/>
    </source>
</evidence>